<evidence type="ECO:0000313" key="8">
    <source>
        <dbReference type="EMBL" id="JAG37532.1"/>
    </source>
</evidence>
<dbReference type="EMBL" id="GBHO01006072">
    <property type="protein sequence ID" value="JAG37532.1"/>
    <property type="molecule type" value="Transcribed_RNA"/>
</dbReference>
<evidence type="ECO:0000256" key="4">
    <source>
        <dbReference type="ARBA" id="ARBA00022801"/>
    </source>
</evidence>
<sequence length="288" mass="31358">MRVSAAAGADSDDVWADFGTKLVYFVRTAAVLDMSWTADGSLLSAHHDGTVSIFTASGADCGDCSTSVVFQGVPCLYLHTSCVGGGERVICGGVGGRAAVLECTGAGRPLHSKLTWMLPEPHPDVWCCANYTDSTVLTGDDCGALCLWDLRCIQDAAVNHPSHLHTRTHRASITDISFSNHNPHIFATGSHDNHCRIFDVRKLANPILEVMFPSSVWRAVWHPLSPSFLLLACMEDGAHILNVDTAAIFHMLRPSNDLLYACDWFRGAPITASFYTSYVHCWPRFSLC</sequence>
<evidence type="ECO:0000256" key="6">
    <source>
        <dbReference type="ARBA" id="ARBA00039131"/>
    </source>
</evidence>
<keyword evidence="2" id="KW-0853">WD repeat</keyword>
<comment type="catalytic activity">
    <reaction evidence="7">
        <text>diphthine methyl ester-[translation elongation factor 2] + H2O = diphthine-[translation elongation factor 2] + methanol + H(+)</text>
        <dbReference type="Rhea" id="RHEA:42656"/>
        <dbReference type="Rhea" id="RHEA-COMP:10172"/>
        <dbReference type="Rhea" id="RHEA-COMP:10173"/>
        <dbReference type="ChEBI" id="CHEBI:15377"/>
        <dbReference type="ChEBI" id="CHEBI:15378"/>
        <dbReference type="ChEBI" id="CHEBI:17790"/>
        <dbReference type="ChEBI" id="CHEBI:79005"/>
        <dbReference type="ChEBI" id="CHEBI:82696"/>
        <dbReference type="EC" id="3.1.1.97"/>
    </reaction>
</comment>
<dbReference type="PANTHER" id="PTHR46042">
    <property type="entry name" value="DIPHTHINE METHYLTRANSFERASE"/>
    <property type="match status" value="1"/>
</dbReference>
<reference evidence="8" key="1">
    <citation type="journal article" date="2014" name="PLoS ONE">
        <title>Transcriptome-Based Identification of ABC Transporters in the Western Tarnished Plant Bug Lygus hesperus.</title>
        <authorList>
            <person name="Hull J.J."/>
            <person name="Chaney K."/>
            <person name="Geib S.M."/>
            <person name="Fabrick J.A."/>
            <person name="Brent C.S."/>
            <person name="Walsh D."/>
            <person name="Lavine L.C."/>
        </authorList>
    </citation>
    <scope>NUCLEOTIDE SEQUENCE</scope>
</reference>
<gene>
    <name evidence="8" type="primary">Wdr85_0</name>
    <name evidence="9" type="synonym">Wdr85_2</name>
    <name evidence="8" type="ORF">CM83_3327</name>
    <name evidence="9" type="ORF">g.4278</name>
</gene>
<reference evidence="9" key="3">
    <citation type="journal article" date="2016" name="Gigascience">
        <title>De novo construction of an expanded transcriptome assembly for the western tarnished plant bug, Lygus hesperus.</title>
        <authorList>
            <person name="Tassone E.E."/>
            <person name="Geib S.M."/>
            <person name="Hall B."/>
            <person name="Fabrick J.A."/>
            <person name="Brent C.S."/>
            <person name="Hull J.J."/>
        </authorList>
    </citation>
    <scope>NUCLEOTIDE SEQUENCE</scope>
</reference>
<comment type="similarity">
    <text evidence="5">Belongs to the DPH7 family.</text>
</comment>
<dbReference type="GO" id="GO:0061685">
    <property type="term" value="F:diphthine methylesterase activity"/>
    <property type="evidence" value="ECO:0007669"/>
    <property type="project" value="UniProtKB-EC"/>
</dbReference>
<dbReference type="InterPro" id="IPR015943">
    <property type="entry name" value="WD40/YVTN_repeat-like_dom_sf"/>
</dbReference>
<comment type="pathway">
    <text evidence="1">Protein modification; peptidyl-diphthamide biosynthesis.</text>
</comment>
<name>A0A0A9YWY4_LYGHE</name>
<dbReference type="EC" id="3.1.1.97" evidence="6"/>
<organism evidence="8">
    <name type="scientific">Lygus hesperus</name>
    <name type="common">Western plant bug</name>
    <dbReference type="NCBI Taxonomy" id="30085"/>
    <lineage>
        <taxon>Eukaryota</taxon>
        <taxon>Metazoa</taxon>
        <taxon>Ecdysozoa</taxon>
        <taxon>Arthropoda</taxon>
        <taxon>Hexapoda</taxon>
        <taxon>Insecta</taxon>
        <taxon>Pterygota</taxon>
        <taxon>Neoptera</taxon>
        <taxon>Paraneoptera</taxon>
        <taxon>Hemiptera</taxon>
        <taxon>Heteroptera</taxon>
        <taxon>Panheteroptera</taxon>
        <taxon>Cimicomorpha</taxon>
        <taxon>Miridae</taxon>
        <taxon>Mirini</taxon>
        <taxon>Lygus</taxon>
    </lineage>
</organism>
<dbReference type="PANTHER" id="PTHR46042:SF1">
    <property type="entry name" value="DIPHTHINE METHYLTRANSFERASE"/>
    <property type="match status" value="1"/>
</dbReference>
<reference evidence="8" key="2">
    <citation type="submission" date="2014-07" db="EMBL/GenBank/DDBJ databases">
        <authorList>
            <person name="Hull J."/>
        </authorList>
    </citation>
    <scope>NUCLEOTIDE SEQUENCE</scope>
</reference>
<dbReference type="InterPro" id="IPR052415">
    <property type="entry name" value="Diphthine_MTase"/>
</dbReference>
<evidence type="ECO:0000256" key="5">
    <source>
        <dbReference type="ARBA" id="ARBA00038092"/>
    </source>
</evidence>
<evidence type="ECO:0000313" key="9">
    <source>
        <dbReference type="EMBL" id="JAQ05018.1"/>
    </source>
</evidence>
<protein>
    <recommendedName>
        <fullName evidence="6">methylated diphthine methylhydrolase</fullName>
        <ecNumber evidence="6">3.1.1.97</ecNumber>
    </recommendedName>
</protein>
<dbReference type="AlphaFoldDB" id="A0A0A9YWY4"/>
<keyword evidence="4" id="KW-0378">Hydrolase</keyword>
<dbReference type="SMART" id="SM00320">
    <property type="entry name" value="WD40"/>
    <property type="match status" value="3"/>
</dbReference>
<dbReference type="GO" id="GO:0017183">
    <property type="term" value="P:protein histidyl modification to diphthamide"/>
    <property type="evidence" value="ECO:0007669"/>
    <property type="project" value="TreeGrafter"/>
</dbReference>
<dbReference type="GO" id="GO:0005737">
    <property type="term" value="C:cytoplasm"/>
    <property type="evidence" value="ECO:0007669"/>
    <property type="project" value="TreeGrafter"/>
</dbReference>
<proteinExistence type="inferred from homology"/>
<dbReference type="InterPro" id="IPR036322">
    <property type="entry name" value="WD40_repeat_dom_sf"/>
</dbReference>
<accession>A0A0A9YWY4</accession>
<dbReference type="Gene3D" id="2.130.10.10">
    <property type="entry name" value="YVTN repeat-like/Quinoprotein amine dehydrogenase"/>
    <property type="match status" value="1"/>
</dbReference>
<dbReference type="SUPFAM" id="SSF50978">
    <property type="entry name" value="WD40 repeat-like"/>
    <property type="match status" value="1"/>
</dbReference>
<evidence type="ECO:0000256" key="1">
    <source>
        <dbReference type="ARBA" id="ARBA00005156"/>
    </source>
</evidence>
<dbReference type="Pfam" id="PF00400">
    <property type="entry name" value="WD40"/>
    <property type="match status" value="3"/>
</dbReference>
<dbReference type="InterPro" id="IPR001680">
    <property type="entry name" value="WD40_rpt"/>
</dbReference>
<dbReference type="EMBL" id="GDHC01013611">
    <property type="protein sequence ID" value="JAQ05018.1"/>
    <property type="molecule type" value="Transcribed_RNA"/>
</dbReference>
<evidence type="ECO:0000256" key="3">
    <source>
        <dbReference type="ARBA" id="ARBA00022737"/>
    </source>
</evidence>
<keyword evidence="3" id="KW-0677">Repeat</keyword>
<evidence type="ECO:0000256" key="2">
    <source>
        <dbReference type="ARBA" id="ARBA00022574"/>
    </source>
</evidence>
<evidence type="ECO:0000256" key="7">
    <source>
        <dbReference type="ARBA" id="ARBA00047551"/>
    </source>
</evidence>